<accession>A0A9Q0J224</accession>
<keyword evidence="3" id="KW-1185">Reference proteome</keyword>
<evidence type="ECO:0000313" key="3">
    <source>
        <dbReference type="Proteomes" id="UP001141552"/>
    </source>
</evidence>
<dbReference type="InterPro" id="IPR011990">
    <property type="entry name" value="TPR-like_helical_dom_sf"/>
</dbReference>
<sequence>MKHYDTVITLSKQILQRGPSPNVYTLSSLVNCLCKTGKTDFVVGLLRGRMDRGKERTETHT</sequence>
<proteinExistence type="predicted"/>
<evidence type="ECO:0000256" key="1">
    <source>
        <dbReference type="ARBA" id="ARBA00022737"/>
    </source>
</evidence>
<dbReference type="OrthoDB" id="1934535at2759"/>
<dbReference type="Gene3D" id="1.25.40.10">
    <property type="entry name" value="Tetratricopeptide repeat domain"/>
    <property type="match status" value="1"/>
</dbReference>
<reference evidence="2" key="1">
    <citation type="submission" date="2022-02" db="EMBL/GenBank/DDBJ databases">
        <authorList>
            <person name="Henning P.M."/>
            <person name="McCubbin A.G."/>
            <person name="Shore J.S."/>
        </authorList>
    </citation>
    <scope>NUCLEOTIDE SEQUENCE</scope>
    <source>
        <strain evidence="2">F60SS</strain>
        <tissue evidence="2">Leaves</tissue>
    </source>
</reference>
<dbReference type="Pfam" id="PF12854">
    <property type="entry name" value="PPR_1"/>
    <property type="match status" value="1"/>
</dbReference>
<organism evidence="2 3">
    <name type="scientific">Turnera subulata</name>
    <dbReference type="NCBI Taxonomy" id="218843"/>
    <lineage>
        <taxon>Eukaryota</taxon>
        <taxon>Viridiplantae</taxon>
        <taxon>Streptophyta</taxon>
        <taxon>Embryophyta</taxon>
        <taxon>Tracheophyta</taxon>
        <taxon>Spermatophyta</taxon>
        <taxon>Magnoliopsida</taxon>
        <taxon>eudicotyledons</taxon>
        <taxon>Gunneridae</taxon>
        <taxon>Pentapetalae</taxon>
        <taxon>rosids</taxon>
        <taxon>fabids</taxon>
        <taxon>Malpighiales</taxon>
        <taxon>Passifloraceae</taxon>
        <taxon>Turnera</taxon>
    </lineage>
</organism>
<dbReference type="InterPro" id="IPR002885">
    <property type="entry name" value="PPR_rpt"/>
</dbReference>
<evidence type="ECO:0000313" key="2">
    <source>
        <dbReference type="EMBL" id="KAJ4824805.1"/>
    </source>
</evidence>
<reference evidence="2" key="2">
    <citation type="journal article" date="2023" name="Plants (Basel)">
        <title>Annotation of the Turnera subulata (Passifloraceae) Draft Genome Reveals the S-Locus Evolved after the Divergence of Turneroideae from Passifloroideae in a Stepwise Manner.</title>
        <authorList>
            <person name="Henning P.M."/>
            <person name="Roalson E.H."/>
            <person name="Mir W."/>
            <person name="McCubbin A.G."/>
            <person name="Shore J.S."/>
        </authorList>
    </citation>
    <scope>NUCLEOTIDE SEQUENCE</scope>
    <source>
        <strain evidence="2">F60SS</strain>
    </source>
</reference>
<name>A0A9Q0J224_9ROSI</name>
<evidence type="ECO:0008006" key="4">
    <source>
        <dbReference type="Google" id="ProtNLM"/>
    </source>
</evidence>
<protein>
    <recommendedName>
        <fullName evidence="4">Pentatricopeptide repeat-containing protein</fullName>
    </recommendedName>
</protein>
<dbReference type="Proteomes" id="UP001141552">
    <property type="component" value="Unassembled WGS sequence"/>
</dbReference>
<dbReference type="AlphaFoldDB" id="A0A9Q0J224"/>
<keyword evidence="1" id="KW-0677">Repeat</keyword>
<gene>
    <name evidence="2" type="ORF">Tsubulata_042989</name>
</gene>
<comment type="caution">
    <text evidence="2">The sequence shown here is derived from an EMBL/GenBank/DDBJ whole genome shotgun (WGS) entry which is preliminary data.</text>
</comment>
<dbReference type="EMBL" id="JAKUCV010007092">
    <property type="protein sequence ID" value="KAJ4824805.1"/>
    <property type="molecule type" value="Genomic_DNA"/>
</dbReference>